<feature type="transmembrane region" description="Helical" evidence="7">
    <location>
        <begin position="300"/>
        <end position="322"/>
    </location>
</feature>
<evidence type="ECO:0000256" key="6">
    <source>
        <dbReference type="ARBA" id="ARBA00023136"/>
    </source>
</evidence>
<organism evidence="10 11">
    <name type="scientific">Desulfovibrio piger</name>
    <dbReference type="NCBI Taxonomy" id="901"/>
    <lineage>
        <taxon>Bacteria</taxon>
        <taxon>Pseudomonadati</taxon>
        <taxon>Thermodesulfobacteriota</taxon>
        <taxon>Desulfovibrionia</taxon>
        <taxon>Desulfovibrionales</taxon>
        <taxon>Desulfovibrionaceae</taxon>
        <taxon>Desulfovibrio</taxon>
    </lineage>
</organism>
<gene>
    <name evidence="10" type="ORF">DESPIGER_1746</name>
</gene>
<feature type="transmembrane region" description="Helical" evidence="7">
    <location>
        <begin position="222"/>
        <end position="241"/>
    </location>
</feature>
<dbReference type="OrthoDB" id="9781411at2"/>
<proteinExistence type="inferred from homology"/>
<keyword evidence="6 7" id="KW-0472">Membrane</keyword>
<evidence type="ECO:0000256" key="2">
    <source>
        <dbReference type="ARBA" id="ARBA00005551"/>
    </source>
</evidence>
<keyword evidence="4 7" id="KW-0812">Transmembrane</keyword>
<evidence type="ECO:0000256" key="4">
    <source>
        <dbReference type="ARBA" id="ARBA00022692"/>
    </source>
</evidence>
<feature type="transmembrane region" description="Helical" evidence="7">
    <location>
        <begin position="360"/>
        <end position="380"/>
    </location>
</feature>
<feature type="transmembrane region" description="Helical" evidence="7">
    <location>
        <begin position="58"/>
        <end position="78"/>
    </location>
</feature>
<reference evidence="11" key="1">
    <citation type="submission" date="2016-10" db="EMBL/GenBank/DDBJ databases">
        <authorList>
            <person name="Wegmann U."/>
        </authorList>
    </citation>
    <scope>NUCLEOTIDE SEQUENCE [LARGE SCALE GENOMIC DNA]</scope>
</reference>
<evidence type="ECO:0000259" key="9">
    <source>
        <dbReference type="Pfam" id="PF02254"/>
    </source>
</evidence>
<evidence type="ECO:0000313" key="10">
    <source>
        <dbReference type="EMBL" id="SFV73578.1"/>
    </source>
</evidence>
<dbReference type="AlphaFoldDB" id="A0A1K1LFV3"/>
<dbReference type="InterPro" id="IPR036291">
    <property type="entry name" value="NAD(P)-bd_dom_sf"/>
</dbReference>
<evidence type="ECO:0000259" key="8">
    <source>
        <dbReference type="Pfam" id="PF00999"/>
    </source>
</evidence>
<evidence type="ECO:0000256" key="1">
    <source>
        <dbReference type="ARBA" id="ARBA00004141"/>
    </source>
</evidence>
<dbReference type="InterPro" id="IPR003148">
    <property type="entry name" value="RCK_N"/>
</dbReference>
<feature type="domain" description="RCK N-terminal" evidence="9">
    <location>
        <begin position="415"/>
        <end position="528"/>
    </location>
</feature>
<dbReference type="Proteomes" id="UP000186323">
    <property type="component" value="Chromosome I"/>
</dbReference>
<comment type="similarity">
    <text evidence="2">Belongs to the monovalent cation:proton antiporter 2 (CPA2) transporter (TC 2.A.37) family.</text>
</comment>
<dbReference type="Gene3D" id="1.20.1530.20">
    <property type="match status" value="1"/>
</dbReference>
<dbReference type="Pfam" id="PF00999">
    <property type="entry name" value="Na_H_Exchanger"/>
    <property type="match status" value="1"/>
</dbReference>
<dbReference type="GO" id="GO:1902600">
    <property type="term" value="P:proton transmembrane transport"/>
    <property type="evidence" value="ECO:0007669"/>
    <property type="project" value="InterPro"/>
</dbReference>
<keyword evidence="5 7" id="KW-1133">Transmembrane helix</keyword>
<dbReference type="RefSeq" id="WP_083575342.1">
    <property type="nucleotide sequence ID" value="NZ_CALJDE010000027.1"/>
</dbReference>
<sequence>MSMPHDISLILTLTGGLGAALVLGFVTQKLRLSPLVGYLLAGILVGPHSPGFVADAGLASQLAEIGIILLMFGVGLHFHLKDLLAVRGIALGGAAVQITLTTLSCMFLLQFWGFSLWAGAVFGMSVSVASTVVLTRVLADNHVLHTPTGHVALGWLVVEDLFTILLLVLLPVVLGAGEGNIWWILGKTLLKLAALTAFTLVAGQRLIPALLGYVARTGTRDLFTLAVIVLALGIAVGSALFFDASMAFGAFLAGMVVGQSDFSARATAEALPLRDAFAVLFFVSVGMLFDPAALLEQWPLFLLALGVIVLLKPLLAFLVCLAARKPLRLAVSVGLSLGQIGEFTFILIALGVSFGLFDSSISNAVIPAALLSITLNPLIFRRVGALARLLGRLGLGARLPRMEHGQADADGLPRVVVVGYGPVGRSLCRIARAHGMLPVVVEANIDTVRRLRGLGRPAVHGDATQAEVLREAGLEQAQALLLSAPGIPAREVVPIARAINPDLRIFVNTPFASEADSLRRMGVDGAFSGEREVALSMSRFLLDDLGVGRTGLEAELERVREVFDEGPATQQR</sequence>
<dbReference type="Gene3D" id="3.40.50.720">
    <property type="entry name" value="NAD(P)-binding Rossmann-like Domain"/>
    <property type="match status" value="1"/>
</dbReference>
<evidence type="ECO:0000256" key="3">
    <source>
        <dbReference type="ARBA" id="ARBA00022448"/>
    </source>
</evidence>
<feature type="transmembrane region" description="Helical" evidence="7">
    <location>
        <begin position="151"/>
        <end position="174"/>
    </location>
</feature>
<dbReference type="InterPro" id="IPR038770">
    <property type="entry name" value="Na+/solute_symporter_sf"/>
</dbReference>
<comment type="subcellular location">
    <subcellularLocation>
        <location evidence="1">Membrane</location>
        <topology evidence="1">Multi-pass membrane protein</topology>
    </subcellularLocation>
</comment>
<dbReference type="GO" id="GO:0015297">
    <property type="term" value="F:antiporter activity"/>
    <property type="evidence" value="ECO:0007669"/>
    <property type="project" value="InterPro"/>
</dbReference>
<dbReference type="EMBL" id="LT630450">
    <property type="protein sequence ID" value="SFV73578.1"/>
    <property type="molecule type" value="Genomic_DNA"/>
</dbReference>
<feature type="transmembrane region" description="Helical" evidence="7">
    <location>
        <begin position="117"/>
        <end position="139"/>
    </location>
</feature>
<evidence type="ECO:0000256" key="5">
    <source>
        <dbReference type="ARBA" id="ARBA00022989"/>
    </source>
</evidence>
<dbReference type="PANTHER" id="PTHR42751">
    <property type="entry name" value="SODIUM/HYDROGEN EXCHANGER FAMILY/TRKA DOMAIN PROTEIN"/>
    <property type="match status" value="1"/>
</dbReference>
<dbReference type="KEGG" id="dpg:DESPIGER_1746"/>
<feature type="domain" description="Cation/H+ exchanger transmembrane" evidence="8">
    <location>
        <begin position="20"/>
        <end position="381"/>
    </location>
</feature>
<evidence type="ECO:0000256" key="7">
    <source>
        <dbReference type="SAM" id="Phobius"/>
    </source>
</evidence>
<feature type="transmembrane region" description="Helical" evidence="7">
    <location>
        <begin position="329"/>
        <end position="354"/>
    </location>
</feature>
<dbReference type="SUPFAM" id="SSF51735">
    <property type="entry name" value="NAD(P)-binding Rossmann-fold domains"/>
    <property type="match status" value="1"/>
</dbReference>
<dbReference type="PANTHER" id="PTHR42751:SF1">
    <property type="entry name" value="CATION_PROTON ANTIPORTER YBAL-RELATED"/>
    <property type="match status" value="1"/>
</dbReference>
<accession>A0A1K1LFV3</accession>
<name>A0A1K1LFV3_9BACT</name>
<feature type="transmembrane region" description="Helical" evidence="7">
    <location>
        <begin position="90"/>
        <end position="111"/>
    </location>
</feature>
<dbReference type="GO" id="GO:0006813">
    <property type="term" value="P:potassium ion transport"/>
    <property type="evidence" value="ECO:0007669"/>
    <property type="project" value="InterPro"/>
</dbReference>
<dbReference type="Pfam" id="PF02254">
    <property type="entry name" value="TrkA_N"/>
    <property type="match status" value="1"/>
</dbReference>
<dbReference type="GO" id="GO:0016020">
    <property type="term" value="C:membrane"/>
    <property type="evidence" value="ECO:0007669"/>
    <property type="project" value="UniProtKB-SubCell"/>
</dbReference>
<dbReference type="InterPro" id="IPR006153">
    <property type="entry name" value="Cation/H_exchanger_TM"/>
</dbReference>
<protein>
    <submittedName>
        <fullName evidence="10">TrkA-N:Sodium/hydrogen exchanger</fullName>
    </submittedName>
</protein>
<keyword evidence="11" id="KW-1185">Reference proteome</keyword>
<evidence type="ECO:0000313" key="11">
    <source>
        <dbReference type="Proteomes" id="UP000186323"/>
    </source>
</evidence>
<keyword evidence="3" id="KW-0813">Transport</keyword>